<dbReference type="GeneID" id="36381343"/>
<dbReference type="EMBL" id="LN609529">
    <property type="protein sequence ID" value="CEF68973.1"/>
    <property type="molecule type" value="Genomic_DNA"/>
</dbReference>
<dbReference type="WormBase" id="SRAE_2000362600">
    <property type="protein sequence ID" value="SRP10603"/>
    <property type="gene ID" value="WBGene00263850"/>
</dbReference>
<dbReference type="WBParaSite" id="SRAE_2000362600.1">
    <property type="protein sequence ID" value="SRAE_2000362600.1"/>
    <property type="gene ID" value="WBGene00263850"/>
</dbReference>
<dbReference type="RefSeq" id="XP_024508173.1">
    <property type="nucleotide sequence ID" value="XM_024654842.1"/>
</dbReference>
<reference evidence="4" key="2">
    <citation type="submission" date="2020-12" db="UniProtKB">
        <authorList>
            <consortium name="WormBaseParasite"/>
        </authorList>
    </citation>
    <scope>IDENTIFICATION</scope>
</reference>
<organism evidence="2">
    <name type="scientific">Strongyloides ratti</name>
    <name type="common">Parasitic roundworm</name>
    <dbReference type="NCBI Taxonomy" id="34506"/>
    <lineage>
        <taxon>Eukaryota</taxon>
        <taxon>Metazoa</taxon>
        <taxon>Ecdysozoa</taxon>
        <taxon>Nematoda</taxon>
        <taxon>Chromadorea</taxon>
        <taxon>Rhabditida</taxon>
        <taxon>Tylenchina</taxon>
        <taxon>Panagrolaimomorpha</taxon>
        <taxon>Strongyloidoidea</taxon>
        <taxon>Strongyloididae</taxon>
        <taxon>Strongyloides</taxon>
    </lineage>
</organism>
<gene>
    <name evidence="2 4 5" type="ORF">SRAE_2000362600</name>
</gene>
<accession>A0A090LLC2</accession>
<dbReference type="PANTHER" id="PTHR35311:SF1">
    <property type="entry name" value="PROTEIN EMBRYO DEFECTIVE 1674"/>
    <property type="match status" value="1"/>
</dbReference>
<feature type="domain" description="SANTA" evidence="1">
    <location>
        <begin position="10"/>
        <end position="103"/>
    </location>
</feature>
<dbReference type="Pfam" id="PF09133">
    <property type="entry name" value="SANTA"/>
    <property type="match status" value="2"/>
</dbReference>
<reference evidence="2 3" key="1">
    <citation type="submission" date="2014-09" db="EMBL/GenBank/DDBJ databases">
        <authorList>
            <person name="Martin A.A."/>
        </authorList>
    </citation>
    <scope>NUCLEOTIDE SEQUENCE</scope>
    <source>
        <strain evidence="3">ED321</strain>
        <strain evidence="2">ED321 Heterogonic</strain>
    </source>
</reference>
<evidence type="ECO:0000313" key="2">
    <source>
        <dbReference type="EMBL" id="CEF68973.1"/>
    </source>
</evidence>
<feature type="domain" description="SANTA" evidence="1">
    <location>
        <begin position="145"/>
        <end position="235"/>
    </location>
</feature>
<dbReference type="AlphaFoldDB" id="A0A090LLC2"/>
<dbReference type="InterPro" id="IPR015216">
    <property type="entry name" value="SANTA"/>
</dbReference>
<dbReference type="Proteomes" id="UP000035682">
    <property type="component" value="Unplaced"/>
</dbReference>
<dbReference type="PANTHER" id="PTHR35311">
    <property type="entry name" value="KINETOCHORE-ASSOCIATED PROTEIN KNL-2 HOMOLOG"/>
    <property type="match status" value="1"/>
</dbReference>
<keyword evidence="3" id="KW-1185">Reference proteome</keyword>
<dbReference type="InterPro" id="IPR053090">
    <property type="entry name" value="Centromere_KNL-2_homolog"/>
</dbReference>
<evidence type="ECO:0000313" key="5">
    <source>
        <dbReference type="WormBase" id="SRAE_2000362600"/>
    </source>
</evidence>
<dbReference type="OrthoDB" id="118550at2759"/>
<evidence type="ECO:0000259" key="1">
    <source>
        <dbReference type="Pfam" id="PF09133"/>
    </source>
</evidence>
<sequence>MDIYDDLDFVYLSNWVIKFSEEEHGDFDIVLEGVIGKNSLSLIEKNYYRTDSVIKILEHNIIICERNVKIFLTSQINEQDMLDMGFTKEYVSCFKYGFPTNWIDLIEFIYDRIKNEDYLPLPNELLKVAIDNMKEYEPYDFNAVITLVDWDVELSFCGENDFNVILKGTIKDCDSNIKNIEVSINDRESINLVSCINRKLYKLESKINFYRMRENGYTLEFIECFKYGFPSNWIELFDELYNQYKMSVRNVIIPRNLINDATDEMEDFELLQKSLSQKFQDVSMELSEDEDIKHLHILETKSENALENFSPSSSKVSTFNLLDKQNSHLYSEVNVSSDKHDSIHSLLKIPIVISTPKVGNQEKLVSNSLPSINLSPILSVSSNKNIKQQCESEEVITPAISLCESGNNSTQPTTDFFALSHDHDPVSEVRKRRVGKSVKRKIQSSPEGTPTKIDTTKKIKKKFSKKKPFKKISKLSMSIENEDVIDDINNTTNFQKLFDASLDLGDLENISRGRFSFTDDSVLGISMSDDIFKKPDNRNKNIVFYLPTGKHVSKKKTKKKVSEKKASEDNPFDFEKLVYEEIEKNQAFELEDYEELEET</sequence>
<proteinExistence type="predicted"/>
<evidence type="ECO:0000313" key="3">
    <source>
        <dbReference type="Proteomes" id="UP000035682"/>
    </source>
</evidence>
<evidence type="ECO:0000313" key="4">
    <source>
        <dbReference type="WBParaSite" id="SRAE_2000362600.1"/>
    </source>
</evidence>
<protein>
    <submittedName>
        <fullName evidence="2 4">SANT associated domain-containing protein</fullName>
    </submittedName>
</protein>
<dbReference type="CTD" id="36381343"/>
<name>A0A090LLC2_STRRB</name>